<reference evidence="8 9" key="1">
    <citation type="journal article" date="2018" name="Nat. Ecol. Evol.">
        <title>Pezizomycetes genomes reveal the molecular basis of ectomycorrhizal truffle lifestyle.</title>
        <authorList>
            <person name="Murat C."/>
            <person name="Payen T."/>
            <person name="Noel B."/>
            <person name="Kuo A."/>
            <person name="Morin E."/>
            <person name="Chen J."/>
            <person name="Kohler A."/>
            <person name="Krizsan K."/>
            <person name="Balestrini R."/>
            <person name="Da Silva C."/>
            <person name="Montanini B."/>
            <person name="Hainaut M."/>
            <person name="Levati E."/>
            <person name="Barry K.W."/>
            <person name="Belfiori B."/>
            <person name="Cichocki N."/>
            <person name="Clum A."/>
            <person name="Dockter R.B."/>
            <person name="Fauchery L."/>
            <person name="Guy J."/>
            <person name="Iotti M."/>
            <person name="Le Tacon F."/>
            <person name="Lindquist E.A."/>
            <person name="Lipzen A."/>
            <person name="Malagnac F."/>
            <person name="Mello A."/>
            <person name="Molinier V."/>
            <person name="Miyauchi S."/>
            <person name="Poulain J."/>
            <person name="Riccioni C."/>
            <person name="Rubini A."/>
            <person name="Sitrit Y."/>
            <person name="Splivallo R."/>
            <person name="Traeger S."/>
            <person name="Wang M."/>
            <person name="Zifcakova L."/>
            <person name="Wipf D."/>
            <person name="Zambonelli A."/>
            <person name="Paolocci F."/>
            <person name="Nowrousian M."/>
            <person name="Ottonello S."/>
            <person name="Baldrian P."/>
            <person name="Spatafora J.W."/>
            <person name="Henrissat B."/>
            <person name="Nagy L.G."/>
            <person name="Aury J.M."/>
            <person name="Wincker P."/>
            <person name="Grigoriev I.V."/>
            <person name="Bonfante P."/>
            <person name="Martin F.M."/>
        </authorList>
    </citation>
    <scope>NUCLEOTIDE SEQUENCE [LARGE SCALE GENOMIC DNA]</scope>
    <source>
        <strain evidence="8 9">ATCC MYA-4762</strain>
    </source>
</reference>
<keyword evidence="2" id="KW-0238">DNA-binding</keyword>
<dbReference type="PANTHER" id="PTHR13710:SF105">
    <property type="entry name" value="ATP-DEPENDENT DNA HELICASE Q1"/>
    <property type="match status" value="1"/>
</dbReference>
<dbReference type="GO" id="GO:0005694">
    <property type="term" value="C:chromosome"/>
    <property type="evidence" value="ECO:0007669"/>
    <property type="project" value="TreeGrafter"/>
</dbReference>
<evidence type="ECO:0000256" key="6">
    <source>
        <dbReference type="SAM" id="Phobius"/>
    </source>
</evidence>
<dbReference type="EC" id="5.6.2.4" evidence="5"/>
<protein>
    <recommendedName>
        <fullName evidence="5">DNA 3'-5' helicase</fullName>
        <ecNumber evidence="5">5.6.2.4</ecNumber>
    </recommendedName>
</protein>
<dbReference type="PROSITE" id="PS51194">
    <property type="entry name" value="HELICASE_CTER"/>
    <property type="match status" value="1"/>
</dbReference>
<evidence type="ECO:0000256" key="2">
    <source>
        <dbReference type="ARBA" id="ARBA00023125"/>
    </source>
</evidence>
<evidence type="ECO:0000313" key="9">
    <source>
        <dbReference type="Proteomes" id="UP000267821"/>
    </source>
</evidence>
<keyword evidence="6" id="KW-0812">Transmembrane</keyword>
<dbReference type="STRING" id="1051890.A0A3N4L9C0"/>
<dbReference type="OrthoDB" id="4507197at2759"/>
<comment type="catalytic activity">
    <reaction evidence="4">
        <text>Couples ATP hydrolysis with the unwinding of duplex DNA by translocating in the 3'-5' direction.</text>
        <dbReference type="EC" id="5.6.2.4"/>
    </reaction>
</comment>
<evidence type="ECO:0000256" key="3">
    <source>
        <dbReference type="ARBA" id="ARBA00023235"/>
    </source>
</evidence>
<dbReference type="GO" id="GO:0000724">
    <property type="term" value="P:double-strand break repair via homologous recombination"/>
    <property type="evidence" value="ECO:0007669"/>
    <property type="project" value="TreeGrafter"/>
</dbReference>
<keyword evidence="6" id="KW-0472">Membrane</keyword>
<keyword evidence="3" id="KW-0413">Isomerase</keyword>
<evidence type="ECO:0000256" key="4">
    <source>
        <dbReference type="ARBA" id="ARBA00034617"/>
    </source>
</evidence>
<evidence type="ECO:0000256" key="1">
    <source>
        <dbReference type="ARBA" id="ARBA00005446"/>
    </source>
</evidence>
<keyword evidence="6" id="KW-1133">Transmembrane helix</keyword>
<organism evidence="8 9">
    <name type="scientific">Terfezia boudieri ATCC MYA-4762</name>
    <dbReference type="NCBI Taxonomy" id="1051890"/>
    <lineage>
        <taxon>Eukaryota</taxon>
        <taxon>Fungi</taxon>
        <taxon>Dikarya</taxon>
        <taxon>Ascomycota</taxon>
        <taxon>Pezizomycotina</taxon>
        <taxon>Pezizomycetes</taxon>
        <taxon>Pezizales</taxon>
        <taxon>Pezizaceae</taxon>
        <taxon>Terfezia</taxon>
    </lineage>
</organism>
<dbReference type="PANTHER" id="PTHR13710">
    <property type="entry name" value="DNA HELICASE RECQ FAMILY MEMBER"/>
    <property type="match status" value="1"/>
</dbReference>
<dbReference type="EMBL" id="ML121641">
    <property type="protein sequence ID" value="RPB18338.1"/>
    <property type="molecule type" value="Genomic_DNA"/>
</dbReference>
<sequence>MHGIPNQEAILTLNRITFRVDYTGLGLLRIFFTYVPFMGLSAIVPLYVRGFIYTVLRFPKGCPLIQKSINRENVFIMVQPIRGNMGPFGELSFLIPIQGQNMSSSGESIPKTMVFTDGLKEVCKITTALAKRLPKKIYEENLEAVLEYTTAITLEKRAYNLECFIEGTTRIIVCTEACEMGLDVPDVQRVIQWRVSHRCNLSSLCQRFGRAAHRSDIQALAILFYTPSASITTDHLPEAQVYKYTWDDSRYSTIAQDIVRFDMGLPSMTAPWGLKRKPGDTDQEYAKFLKTNTGLSMPMSTTPLITPLVEPPKKRKPFKTLSLVCRGIF</sequence>
<dbReference type="SMART" id="SM00490">
    <property type="entry name" value="HELICc"/>
    <property type="match status" value="1"/>
</dbReference>
<dbReference type="GO" id="GO:0043138">
    <property type="term" value="F:3'-5' DNA helicase activity"/>
    <property type="evidence" value="ECO:0007669"/>
    <property type="project" value="UniProtKB-EC"/>
</dbReference>
<dbReference type="Gene3D" id="3.40.50.300">
    <property type="entry name" value="P-loop containing nucleotide triphosphate hydrolases"/>
    <property type="match status" value="1"/>
</dbReference>
<dbReference type="InterPro" id="IPR027417">
    <property type="entry name" value="P-loop_NTPase"/>
</dbReference>
<dbReference type="GO" id="GO:0003677">
    <property type="term" value="F:DNA binding"/>
    <property type="evidence" value="ECO:0007669"/>
    <property type="project" value="UniProtKB-KW"/>
</dbReference>
<dbReference type="Proteomes" id="UP000267821">
    <property type="component" value="Unassembled WGS sequence"/>
</dbReference>
<feature type="transmembrane region" description="Helical" evidence="6">
    <location>
        <begin position="27"/>
        <end position="48"/>
    </location>
</feature>
<gene>
    <name evidence="8" type="ORF">L211DRAFT_797380</name>
</gene>
<accession>A0A3N4L9C0</accession>
<name>A0A3N4L9C0_9PEZI</name>
<dbReference type="InParanoid" id="A0A3N4L9C0"/>
<evidence type="ECO:0000259" key="7">
    <source>
        <dbReference type="PROSITE" id="PS51194"/>
    </source>
</evidence>
<evidence type="ECO:0000313" key="8">
    <source>
        <dbReference type="EMBL" id="RPB18338.1"/>
    </source>
</evidence>
<dbReference type="Pfam" id="PF00271">
    <property type="entry name" value="Helicase_C"/>
    <property type="match status" value="1"/>
</dbReference>
<feature type="domain" description="Helicase C-terminal" evidence="7">
    <location>
        <begin position="101"/>
        <end position="258"/>
    </location>
</feature>
<proteinExistence type="inferred from homology"/>
<dbReference type="SUPFAM" id="SSF52540">
    <property type="entry name" value="P-loop containing nucleoside triphosphate hydrolases"/>
    <property type="match status" value="1"/>
</dbReference>
<comment type="similarity">
    <text evidence="1">Belongs to the helicase family. RecQ subfamily.</text>
</comment>
<dbReference type="GO" id="GO:0005737">
    <property type="term" value="C:cytoplasm"/>
    <property type="evidence" value="ECO:0007669"/>
    <property type="project" value="TreeGrafter"/>
</dbReference>
<dbReference type="GO" id="GO:0009378">
    <property type="term" value="F:four-way junction helicase activity"/>
    <property type="evidence" value="ECO:0007669"/>
    <property type="project" value="TreeGrafter"/>
</dbReference>
<evidence type="ECO:0000256" key="5">
    <source>
        <dbReference type="ARBA" id="ARBA00034808"/>
    </source>
</evidence>
<dbReference type="AlphaFoldDB" id="A0A3N4L9C0"/>
<dbReference type="InterPro" id="IPR001650">
    <property type="entry name" value="Helicase_C-like"/>
</dbReference>
<keyword evidence="9" id="KW-1185">Reference proteome</keyword>